<evidence type="ECO:0000313" key="6">
    <source>
        <dbReference type="Proteomes" id="UP000265419"/>
    </source>
</evidence>
<dbReference type="PANTHER" id="PTHR33164">
    <property type="entry name" value="TRANSCRIPTIONAL REGULATOR, MARR FAMILY"/>
    <property type="match status" value="1"/>
</dbReference>
<keyword evidence="6" id="KW-1185">Reference proteome</keyword>
<evidence type="ECO:0000256" key="1">
    <source>
        <dbReference type="ARBA" id="ARBA00023015"/>
    </source>
</evidence>
<dbReference type="SMART" id="SM00529">
    <property type="entry name" value="HTH_DTXR"/>
    <property type="match status" value="1"/>
</dbReference>
<dbReference type="GO" id="GO:0046914">
    <property type="term" value="F:transition metal ion binding"/>
    <property type="evidence" value="ECO:0007669"/>
    <property type="project" value="InterPro"/>
</dbReference>
<name>A0A399J7J3_9MICC</name>
<evidence type="ECO:0000256" key="3">
    <source>
        <dbReference type="ARBA" id="ARBA00023163"/>
    </source>
</evidence>
<dbReference type="PANTHER" id="PTHR33164:SF101">
    <property type="entry name" value="TRANSCRIPTIONAL REPRESSOR MPRA"/>
    <property type="match status" value="1"/>
</dbReference>
<evidence type="ECO:0000256" key="2">
    <source>
        <dbReference type="ARBA" id="ARBA00023125"/>
    </source>
</evidence>
<dbReference type="GO" id="GO:0003700">
    <property type="term" value="F:DNA-binding transcription factor activity"/>
    <property type="evidence" value="ECO:0007669"/>
    <property type="project" value="InterPro"/>
</dbReference>
<dbReference type="InterPro" id="IPR000835">
    <property type="entry name" value="HTH_MarR-typ"/>
</dbReference>
<dbReference type="GO" id="GO:0003677">
    <property type="term" value="F:DNA binding"/>
    <property type="evidence" value="ECO:0007669"/>
    <property type="project" value="UniProtKB-KW"/>
</dbReference>
<protein>
    <submittedName>
        <fullName evidence="5">MarR family transcriptional regulator</fullName>
    </submittedName>
</protein>
<dbReference type="PRINTS" id="PR00598">
    <property type="entry name" value="HTHMARR"/>
</dbReference>
<keyword evidence="1" id="KW-0805">Transcription regulation</keyword>
<keyword evidence="3" id="KW-0804">Transcription</keyword>
<dbReference type="AlphaFoldDB" id="A0A399J7J3"/>
<sequence>MQEPLPRDPIAEAARNWERHGWGEYAEPMAAVTSIMRAQQILIGRAEAIMKGFGLTFARFEMLQLLSFARGSQMPMSRASRLLQVHPTSVTSAVDRLEKDGLVERTAHPTDGRTVLLVLTDEGRELARSAAEALNEQLFASTGFNARDVASLNRILQRFRQKSGDFAAPLD</sequence>
<dbReference type="EMBL" id="QQXK01000031">
    <property type="protein sequence ID" value="RII41274.1"/>
    <property type="molecule type" value="Genomic_DNA"/>
</dbReference>
<dbReference type="Gene3D" id="1.10.10.10">
    <property type="entry name" value="Winged helix-like DNA-binding domain superfamily/Winged helix DNA-binding domain"/>
    <property type="match status" value="1"/>
</dbReference>
<evidence type="ECO:0000259" key="4">
    <source>
        <dbReference type="PROSITE" id="PS50995"/>
    </source>
</evidence>
<reference evidence="5 6" key="1">
    <citation type="submission" date="2018-07" db="EMBL/GenBank/DDBJ databases">
        <title>Arthrobacter sp. nov., isolated from raw cow's milk with high bacterial count.</title>
        <authorList>
            <person name="Hahne J."/>
            <person name="Isele D."/>
            <person name="Lipski A."/>
        </authorList>
    </citation>
    <scope>NUCLEOTIDE SEQUENCE [LARGE SCALE GENOMIC DNA]</scope>
    <source>
        <strain evidence="5 6">JZ R-35</strain>
    </source>
</reference>
<dbReference type="InterPro" id="IPR039422">
    <property type="entry name" value="MarR/SlyA-like"/>
</dbReference>
<feature type="domain" description="HTH marR-type" evidence="4">
    <location>
        <begin position="25"/>
        <end position="161"/>
    </location>
</feature>
<dbReference type="PROSITE" id="PS50995">
    <property type="entry name" value="HTH_MARR_2"/>
    <property type="match status" value="1"/>
</dbReference>
<evidence type="ECO:0000313" key="5">
    <source>
        <dbReference type="EMBL" id="RII41274.1"/>
    </source>
</evidence>
<accession>A0A399J7J3</accession>
<dbReference type="InterPro" id="IPR023187">
    <property type="entry name" value="Tscrpt_reg_MarR-type_CS"/>
</dbReference>
<dbReference type="Pfam" id="PF12802">
    <property type="entry name" value="MarR_2"/>
    <property type="match status" value="1"/>
</dbReference>
<proteinExistence type="predicted"/>
<organism evidence="5 6">
    <name type="scientific">Galactobacter valiniphilus</name>
    <dbReference type="NCBI Taxonomy" id="2676122"/>
    <lineage>
        <taxon>Bacteria</taxon>
        <taxon>Bacillati</taxon>
        <taxon>Actinomycetota</taxon>
        <taxon>Actinomycetes</taxon>
        <taxon>Micrococcales</taxon>
        <taxon>Micrococcaceae</taxon>
        <taxon>Galactobacter</taxon>
    </lineage>
</organism>
<keyword evidence="2" id="KW-0238">DNA-binding</keyword>
<dbReference type="SUPFAM" id="SSF46785">
    <property type="entry name" value="Winged helix' DNA-binding domain"/>
    <property type="match status" value="1"/>
</dbReference>
<dbReference type="GO" id="GO:0006950">
    <property type="term" value="P:response to stress"/>
    <property type="evidence" value="ECO:0007669"/>
    <property type="project" value="TreeGrafter"/>
</dbReference>
<dbReference type="InterPro" id="IPR036388">
    <property type="entry name" value="WH-like_DNA-bd_sf"/>
</dbReference>
<dbReference type="InterPro" id="IPR036390">
    <property type="entry name" value="WH_DNA-bd_sf"/>
</dbReference>
<dbReference type="InterPro" id="IPR022689">
    <property type="entry name" value="Iron_dep_repressor"/>
</dbReference>
<comment type="caution">
    <text evidence="5">The sequence shown here is derived from an EMBL/GenBank/DDBJ whole genome shotgun (WGS) entry which is preliminary data.</text>
</comment>
<gene>
    <name evidence="5" type="ORF">DWB68_13490</name>
</gene>
<dbReference type="PROSITE" id="PS01117">
    <property type="entry name" value="HTH_MARR_1"/>
    <property type="match status" value="1"/>
</dbReference>
<dbReference type="SMART" id="SM00347">
    <property type="entry name" value="HTH_MARR"/>
    <property type="match status" value="1"/>
</dbReference>
<dbReference type="Proteomes" id="UP000265419">
    <property type="component" value="Unassembled WGS sequence"/>
</dbReference>